<evidence type="ECO:0000256" key="3">
    <source>
        <dbReference type="ARBA" id="ARBA00022989"/>
    </source>
</evidence>
<comment type="subcellular location">
    <subcellularLocation>
        <location evidence="1">Membrane</location>
        <topology evidence="1">Multi-pass membrane protein</topology>
    </subcellularLocation>
</comment>
<dbReference type="PANTHER" id="PTHR35042:SF1">
    <property type="entry name" value="DUF1772-DOMAIN-CONTAINING PROTEIN"/>
    <property type="match status" value="1"/>
</dbReference>
<comment type="caution">
    <text evidence="7">The sequence shown here is derived from an EMBL/GenBank/DDBJ whole genome shotgun (WGS) entry which is preliminary data.</text>
</comment>
<dbReference type="Pfam" id="PF08592">
    <property type="entry name" value="Anthrone_oxy"/>
    <property type="match status" value="1"/>
</dbReference>
<reference evidence="7" key="1">
    <citation type="journal article" date="2023" name="Mol. Phylogenet. Evol.">
        <title>Genome-scale phylogeny and comparative genomics of the fungal order Sordariales.</title>
        <authorList>
            <person name="Hensen N."/>
            <person name="Bonometti L."/>
            <person name="Westerberg I."/>
            <person name="Brannstrom I.O."/>
            <person name="Guillou S."/>
            <person name="Cros-Aarteil S."/>
            <person name="Calhoun S."/>
            <person name="Haridas S."/>
            <person name="Kuo A."/>
            <person name="Mondo S."/>
            <person name="Pangilinan J."/>
            <person name="Riley R."/>
            <person name="LaButti K."/>
            <person name="Andreopoulos B."/>
            <person name="Lipzen A."/>
            <person name="Chen C."/>
            <person name="Yan M."/>
            <person name="Daum C."/>
            <person name="Ng V."/>
            <person name="Clum A."/>
            <person name="Steindorff A."/>
            <person name="Ohm R.A."/>
            <person name="Martin F."/>
            <person name="Silar P."/>
            <person name="Natvig D.O."/>
            <person name="Lalanne C."/>
            <person name="Gautier V."/>
            <person name="Ament-Velasquez S.L."/>
            <person name="Kruys A."/>
            <person name="Hutchinson M.I."/>
            <person name="Powell A.J."/>
            <person name="Barry K."/>
            <person name="Miller A.N."/>
            <person name="Grigoriev I.V."/>
            <person name="Debuchy R."/>
            <person name="Gladieux P."/>
            <person name="Hiltunen Thoren M."/>
            <person name="Johannesson H."/>
        </authorList>
    </citation>
    <scope>NUCLEOTIDE SEQUENCE</scope>
    <source>
        <strain evidence="7">CBS 359.72</strain>
    </source>
</reference>
<evidence type="ECO:0000256" key="5">
    <source>
        <dbReference type="ARBA" id="ARBA00034313"/>
    </source>
</evidence>
<keyword evidence="2 6" id="KW-0812">Transmembrane</keyword>
<evidence type="ECO:0000256" key="2">
    <source>
        <dbReference type="ARBA" id="ARBA00022692"/>
    </source>
</evidence>
<dbReference type="EMBL" id="MU857687">
    <property type="protein sequence ID" value="KAK4245901.1"/>
    <property type="molecule type" value="Genomic_DNA"/>
</dbReference>
<organism evidence="7 8">
    <name type="scientific">Corynascus novoguineensis</name>
    <dbReference type="NCBI Taxonomy" id="1126955"/>
    <lineage>
        <taxon>Eukaryota</taxon>
        <taxon>Fungi</taxon>
        <taxon>Dikarya</taxon>
        <taxon>Ascomycota</taxon>
        <taxon>Pezizomycotina</taxon>
        <taxon>Sordariomycetes</taxon>
        <taxon>Sordariomycetidae</taxon>
        <taxon>Sordariales</taxon>
        <taxon>Chaetomiaceae</taxon>
        <taxon>Corynascus</taxon>
    </lineage>
</organism>
<reference evidence="7" key="2">
    <citation type="submission" date="2023-05" db="EMBL/GenBank/DDBJ databases">
        <authorList>
            <consortium name="Lawrence Berkeley National Laboratory"/>
            <person name="Steindorff A."/>
            <person name="Hensen N."/>
            <person name="Bonometti L."/>
            <person name="Westerberg I."/>
            <person name="Brannstrom I.O."/>
            <person name="Guillou S."/>
            <person name="Cros-Aarteil S."/>
            <person name="Calhoun S."/>
            <person name="Haridas S."/>
            <person name="Kuo A."/>
            <person name="Mondo S."/>
            <person name="Pangilinan J."/>
            <person name="Riley R."/>
            <person name="Labutti K."/>
            <person name="Andreopoulos B."/>
            <person name="Lipzen A."/>
            <person name="Chen C."/>
            <person name="Yanf M."/>
            <person name="Daum C."/>
            <person name="Ng V."/>
            <person name="Clum A."/>
            <person name="Ohm R."/>
            <person name="Martin F."/>
            <person name="Silar P."/>
            <person name="Natvig D."/>
            <person name="Lalanne C."/>
            <person name="Gautier V."/>
            <person name="Ament-Velasquez S.L."/>
            <person name="Kruys A."/>
            <person name="Hutchinson M.I."/>
            <person name="Powell A.J."/>
            <person name="Barry K."/>
            <person name="Miller A.N."/>
            <person name="Grigoriev I.V."/>
            <person name="Debuchy R."/>
            <person name="Gladieux P."/>
            <person name="Thoren M.H."/>
            <person name="Johannesson H."/>
        </authorList>
    </citation>
    <scope>NUCLEOTIDE SEQUENCE</scope>
    <source>
        <strain evidence="7">CBS 359.72</strain>
    </source>
</reference>
<dbReference type="InterPro" id="IPR013901">
    <property type="entry name" value="Anthrone_oxy"/>
</dbReference>
<name>A0AAN7CPZ5_9PEZI</name>
<evidence type="ECO:0008006" key="9">
    <source>
        <dbReference type="Google" id="ProtNLM"/>
    </source>
</evidence>
<evidence type="ECO:0000256" key="1">
    <source>
        <dbReference type="ARBA" id="ARBA00004141"/>
    </source>
</evidence>
<evidence type="ECO:0000313" key="7">
    <source>
        <dbReference type="EMBL" id="KAK4245901.1"/>
    </source>
</evidence>
<keyword evidence="8" id="KW-1185">Reference proteome</keyword>
<feature type="transmembrane region" description="Helical" evidence="6">
    <location>
        <begin position="57"/>
        <end position="78"/>
    </location>
</feature>
<evidence type="ECO:0000313" key="8">
    <source>
        <dbReference type="Proteomes" id="UP001303647"/>
    </source>
</evidence>
<evidence type="ECO:0000256" key="4">
    <source>
        <dbReference type="ARBA" id="ARBA00023136"/>
    </source>
</evidence>
<comment type="similarity">
    <text evidence="5">Belongs to the anthrone oxygenase family.</text>
</comment>
<feature type="transmembrane region" description="Helical" evidence="6">
    <location>
        <begin position="16"/>
        <end position="36"/>
    </location>
</feature>
<sequence length="181" mass="18811">MATHQAAHVRLTQATALLLGTVCAGANLAISFFLVPRLLESPTPVMLRQWERSYRRGAATIPVGAGVAAAAYFYLSFWGPGRGAASLSRVRAYLAAGALTIGIVPYTLLVMARTNGELKRLDAAVGAAAEAAAEVPPEREAVVVAEAERSAKGLVDWWGVLNLGRAGLLLAGSVCGLVATL</sequence>
<keyword evidence="4 6" id="KW-0472">Membrane</keyword>
<accession>A0AAN7CPZ5</accession>
<gene>
    <name evidence="7" type="ORF">C7999DRAFT_42582</name>
</gene>
<protein>
    <recommendedName>
        <fullName evidence="9">DUF1772-domain-containing protein</fullName>
    </recommendedName>
</protein>
<dbReference type="AlphaFoldDB" id="A0AAN7CPZ5"/>
<dbReference type="GO" id="GO:0016020">
    <property type="term" value="C:membrane"/>
    <property type="evidence" value="ECO:0007669"/>
    <property type="project" value="UniProtKB-SubCell"/>
</dbReference>
<feature type="transmembrane region" description="Helical" evidence="6">
    <location>
        <begin position="90"/>
        <end position="111"/>
    </location>
</feature>
<proteinExistence type="inferred from homology"/>
<dbReference type="Proteomes" id="UP001303647">
    <property type="component" value="Unassembled WGS sequence"/>
</dbReference>
<evidence type="ECO:0000256" key="6">
    <source>
        <dbReference type="SAM" id="Phobius"/>
    </source>
</evidence>
<keyword evidence="3 6" id="KW-1133">Transmembrane helix</keyword>
<dbReference type="PANTHER" id="PTHR35042">
    <property type="entry name" value="ANTHRONE OXYGENASE ENCC"/>
    <property type="match status" value="1"/>
</dbReference>